<sequence>MTASITPYPHKSLIKNRHIPTIDSKTPANYRRHGVCSRPEIQNRSHPDGKLKKAPSNGTTKGVEKSGSQPASLNFSPAQGKLAGSGEDDKAPLVRPFTKDASLDRQPVSQTQAILPNCSHGLIWHLRLMSSSLDLIHKTDYAYSGCRSRSWSVRMKFQKHFWCSNLLSESVF</sequence>
<dbReference type="Proteomes" id="UP001152523">
    <property type="component" value="Unassembled WGS sequence"/>
</dbReference>
<proteinExistence type="predicted"/>
<gene>
    <name evidence="2" type="ORF">CEPIT_LOCUS27555</name>
</gene>
<evidence type="ECO:0000313" key="2">
    <source>
        <dbReference type="EMBL" id="CAH9126470.1"/>
    </source>
</evidence>
<name>A0AAV0ETB3_9ASTE</name>
<feature type="region of interest" description="Disordered" evidence="1">
    <location>
        <begin position="1"/>
        <end position="93"/>
    </location>
</feature>
<dbReference type="AlphaFoldDB" id="A0AAV0ETB3"/>
<keyword evidence="3" id="KW-1185">Reference proteome</keyword>
<feature type="compositionally biased region" description="Basic and acidic residues" evidence="1">
    <location>
        <begin position="41"/>
        <end position="51"/>
    </location>
</feature>
<feature type="compositionally biased region" description="Polar residues" evidence="1">
    <location>
        <begin position="56"/>
        <end position="77"/>
    </location>
</feature>
<evidence type="ECO:0000256" key="1">
    <source>
        <dbReference type="SAM" id="MobiDB-lite"/>
    </source>
</evidence>
<dbReference type="EMBL" id="CAMAPF010000942">
    <property type="protein sequence ID" value="CAH9126470.1"/>
    <property type="molecule type" value="Genomic_DNA"/>
</dbReference>
<organism evidence="2 3">
    <name type="scientific">Cuscuta epithymum</name>
    <dbReference type="NCBI Taxonomy" id="186058"/>
    <lineage>
        <taxon>Eukaryota</taxon>
        <taxon>Viridiplantae</taxon>
        <taxon>Streptophyta</taxon>
        <taxon>Embryophyta</taxon>
        <taxon>Tracheophyta</taxon>
        <taxon>Spermatophyta</taxon>
        <taxon>Magnoliopsida</taxon>
        <taxon>eudicotyledons</taxon>
        <taxon>Gunneridae</taxon>
        <taxon>Pentapetalae</taxon>
        <taxon>asterids</taxon>
        <taxon>lamiids</taxon>
        <taxon>Solanales</taxon>
        <taxon>Convolvulaceae</taxon>
        <taxon>Cuscuteae</taxon>
        <taxon>Cuscuta</taxon>
        <taxon>Cuscuta subgen. Cuscuta</taxon>
    </lineage>
</organism>
<comment type="caution">
    <text evidence="2">The sequence shown here is derived from an EMBL/GenBank/DDBJ whole genome shotgun (WGS) entry which is preliminary data.</text>
</comment>
<evidence type="ECO:0000313" key="3">
    <source>
        <dbReference type="Proteomes" id="UP001152523"/>
    </source>
</evidence>
<reference evidence="2" key="1">
    <citation type="submission" date="2022-07" db="EMBL/GenBank/DDBJ databases">
        <authorList>
            <person name="Macas J."/>
            <person name="Novak P."/>
            <person name="Neumann P."/>
        </authorList>
    </citation>
    <scope>NUCLEOTIDE SEQUENCE</scope>
</reference>
<protein>
    <submittedName>
        <fullName evidence="2">Uncharacterized protein</fullName>
    </submittedName>
</protein>
<accession>A0AAV0ETB3</accession>